<evidence type="ECO:0000313" key="5">
    <source>
        <dbReference type="Proteomes" id="UP000827986"/>
    </source>
</evidence>
<reference evidence="4" key="1">
    <citation type="submission" date="2021-09" db="EMBL/GenBank/DDBJ databases">
        <title>The genome of Mauremys mutica provides insights into the evolution of semi-aquatic lifestyle.</title>
        <authorList>
            <person name="Gong S."/>
            <person name="Gao Y."/>
        </authorList>
    </citation>
    <scope>NUCLEOTIDE SEQUENCE</scope>
    <source>
        <strain evidence="4">MM-2020</strain>
        <tissue evidence="4">Muscle</tissue>
    </source>
</reference>
<dbReference type="CDD" id="cd08321">
    <property type="entry name" value="Pyrin_ASC-like"/>
    <property type="match status" value="1"/>
</dbReference>
<dbReference type="PANTHER" id="PTHR22797">
    <property type="entry name" value="CARD6/NUCLEOLAR PROTEIN 3"/>
    <property type="match status" value="1"/>
</dbReference>
<evidence type="ECO:0000259" key="3">
    <source>
        <dbReference type="PROSITE" id="PS50824"/>
    </source>
</evidence>
<feature type="domain" description="Pyrin" evidence="3">
    <location>
        <begin position="221"/>
        <end position="312"/>
    </location>
</feature>
<sequence>MGSRASLEISEEGPENQEDPVSSAKANAAVSAPTGETSPMRPVDEEAKGELGSSATLTSSATGSPGSVTVAMGEKSLKIICKKRYKLITIIQSDPESILDESLAQSITTDEDYDNMNTIVDTEAEIRKLLIQTQRKVELACQRFLECLETVFPGTNQDLQHPQWASEYANRYFFLSIEMPGPSTSQEKRFDHGFPTFPVGTLASEEWDILAAQGAEEGDAMEKAVSDCLHDSLEELTKDELKKFKFKLNTFKLKKGYDNIPMGKLEEASPVDLTRSILSYYGQDYGVEVTVNVLKSINRRDLAQKLSETLRPEFQLENESQHAVNPKAGELRASQSSILHWISSYLSKAICLIVIIWSSSDSALGATGVHIARATRTWQKRKKPFAVPCSDKEKALASANEEVLNLQQESETSPEPGEKDGLNQRLESEMQQDPEPRQKDDLNWEQESATQQDPELEETDLPK</sequence>
<dbReference type="Gene3D" id="1.10.533.10">
    <property type="entry name" value="Death Domain, Fas"/>
    <property type="match status" value="2"/>
</dbReference>
<feature type="compositionally biased region" description="Acidic residues" evidence="1">
    <location>
        <begin position="454"/>
        <end position="463"/>
    </location>
</feature>
<dbReference type="GO" id="GO:0042981">
    <property type="term" value="P:regulation of apoptotic process"/>
    <property type="evidence" value="ECO:0007669"/>
    <property type="project" value="InterPro"/>
</dbReference>
<dbReference type="Pfam" id="PF02758">
    <property type="entry name" value="PYRIN"/>
    <property type="match status" value="1"/>
</dbReference>
<dbReference type="Proteomes" id="UP000827986">
    <property type="component" value="Unassembled WGS sequence"/>
</dbReference>
<proteinExistence type="predicted"/>
<dbReference type="InterPro" id="IPR001315">
    <property type="entry name" value="CARD"/>
</dbReference>
<dbReference type="PANTHER" id="PTHR22797:SF36">
    <property type="entry name" value="CASPASE RECRUITMENT DOMAIN-CONTAINING PROTEIN 6"/>
    <property type="match status" value="1"/>
</dbReference>
<name>A0A9D3WZL6_9SAUR</name>
<feature type="compositionally biased region" description="Low complexity" evidence="1">
    <location>
        <begin position="21"/>
        <end position="32"/>
    </location>
</feature>
<feature type="region of interest" description="Disordered" evidence="1">
    <location>
        <begin position="1"/>
        <end position="68"/>
    </location>
</feature>
<dbReference type="PROSITE" id="PS50824">
    <property type="entry name" value="DAPIN"/>
    <property type="match status" value="1"/>
</dbReference>
<dbReference type="SMART" id="SM01289">
    <property type="entry name" value="PYRIN"/>
    <property type="match status" value="1"/>
</dbReference>
<protein>
    <submittedName>
        <fullName evidence="4">Uncharacterized protein</fullName>
    </submittedName>
</protein>
<feature type="domain" description="CARD" evidence="2">
    <location>
        <begin position="72"/>
        <end position="163"/>
    </location>
</feature>
<feature type="non-terminal residue" evidence="4">
    <location>
        <position position="463"/>
    </location>
</feature>
<accession>A0A9D3WZL6</accession>
<evidence type="ECO:0000313" key="4">
    <source>
        <dbReference type="EMBL" id="KAH1170706.1"/>
    </source>
</evidence>
<feature type="region of interest" description="Disordered" evidence="1">
    <location>
        <begin position="398"/>
        <end position="463"/>
    </location>
</feature>
<feature type="compositionally biased region" description="Basic and acidic residues" evidence="1">
    <location>
        <begin position="416"/>
        <end position="442"/>
    </location>
</feature>
<dbReference type="CDD" id="cd01671">
    <property type="entry name" value="CARD"/>
    <property type="match status" value="1"/>
</dbReference>
<comment type="caution">
    <text evidence="4">The sequence shown here is derived from an EMBL/GenBank/DDBJ whole genome shotgun (WGS) entry which is preliminary data.</text>
</comment>
<dbReference type="PROSITE" id="PS50209">
    <property type="entry name" value="CARD"/>
    <property type="match status" value="1"/>
</dbReference>
<evidence type="ECO:0000259" key="2">
    <source>
        <dbReference type="PROSITE" id="PS50209"/>
    </source>
</evidence>
<dbReference type="InterPro" id="IPR011029">
    <property type="entry name" value="DEATH-like_dom_sf"/>
</dbReference>
<dbReference type="AlphaFoldDB" id="A0A9D3WZL6"/>
<dbReference type="EMBL" id="JAHDVG010000483">
    <property type="protein sequence ID" value="KAH1170706.1"/>
    <property type="molecule type" value="Genomic_DNA"/>
</dbReference>
<evidence type="ECO:0000256" key="1">
    <source>
        <dbReference type="SAM" id="MobiDB-lite"/>
    </source>
</evidence>
<feature type="compositionally biased region" description="Low complexity" evidence="1">
    <location>
        <begin position="51"/>
        <end position="67"/>
    </location>
</feature>
<gene>
    <name evidence="4" type="ORF">KIL84_006324</name>
</gene>
<dbReference type="InterPro" id="IPR052685">
    <property type="entry name" value="Apoptosis_Repressor_CARD"/>
</dbReference>
<dbReference type="SUPFAM" id="SSF47986">
    <property type="entry name" value="DEATH domain"/>
    <property type="match status" value="2"/>
</dbReference>
<feature type="compositionally biased region" description="Acidic residues" evidence="1">
    <location>
        <begin position="9"/>
        <end position="18"/>
    </location>
</feature>
<organism evidence="4 5">
    <name type="scientific">Mauremys mutica</name>
    <name type="common">yellowpond turtle</name>
    <dbReference type="NCBI Taxonomy" id="74926"/>
    <lineage>
        <taxon>Eukaryota</taxon>
        <taxon>Metazoa</taxon>
        <taxon>Chordata</taxon>
        <taxon>Craniata</taxon>
        <taxon>Vertebrata</taxon>
        <taxon>Euteleostomi</taxon>
        <taxon>Archelosauria</taxon>
        <taxon>Testudinata</taxon>
        <taxon>Testudines</taxon>
        <taxon>Cryptodira</taxon>
        <taxon>Durocryptodira</taxon>
        <taxon>Testudinoidea</taxon>
        <taxon>Geoemydidae</taxon>
        <taxon>Geoemydinae</taxon>
        <taxon>Mauremys</taxon>
    </lineage>
</organism>
<dbReference type="InterPro" id="IPR004020">
    <property type="entry name" value="DAPIN"/>
</dbReference>
<keyword evidence="5" id="KW-1185">Reference proteome</keyword>